<keyword evidence="3" id="KW-1185">Reference proteome</keyword>
<dbReference type="AlphaFoldDB" id="A0A2V1AXX2"/>
<evidence type="ECO:0008006" key="4">
    <source>
        <dbReference type="Google" id="ProtNLM"/>
    </source>
</evidence>
<feature type="region of interest" description="Disordered" evidence="1">
    <location>
        <begin position="288"/>
        <end position="350"/>
    </location>
</feature>
<comment type="caution">
    <text evidence="2">The sequence shown here is derived from an EMBL/GenBank/DDBJ whole genome shotgun (WGS) entry which is preliminary data.</text>
</comment>
<dbReference type="VEuPathDB" id="FungiDB:CXQ85_002685"/>
<evidence type="ECO:0000313" key="3">
    <source>
        <dbReference type="Proteomes" id="UP000244309"/>
    </source>
</evidence>
<evidence type="ECO:0000313" key="2">
    <source>
        <dbReference type="EMBL" id="PVH22960.1"/>
    </source>
</evidence>
<dbReference type="Proteomes" id="UP000244309">
    <property type="component" value="Unassembled WGS sequence"/>
</dbReference>
<feature type="compositionally biased region" description="Polar residues" evidence="1">
    <location>
        <begin position="340"/>
        <end position="350"/>
    </location>
</feature>
<dbReference type="RefSeq" id="XP_025343900.1">
    <property type="nucleotide sequence ID" value="XM_025486350.1"/>
</dbReference>
<feature type="compositionally biased region" description="Polar residues" evidence="1">
    <location>
        <begin position="288"/>
        <end position="301"/>
    </location>
</feature>
<protein>
    <recommendedName>
        <fullName evidence="4">Topoisomerase I damage affected protein 11</fullName>
    </recommendedName>
</protein>
<reference evidence="2 3" key="1">
    <citation type="submission" date="2017-12" db="EMBL/GenBank/DDBJ databases">
        <title>Genome Sequence of a Multidrug-Resistant Candida haemulonii Isolate from a Patient with Chronic Leg Ulcers in Israel.</title>
        <authorList>
            <person name="Chow N.A."/>
            <person name="Gade L."/>
            <person name="Batra D."/>
            <person name="Rowe L.A."/>
            <person name="Ben-Ami R."/>
            <person name="Loparev V.N."/>
            <person name="Litvintseva A.P."/>
        </authorList>
    </citation>
    <scope>NUCLEOTIDE SEQUENCE [LARGE SCALE GENOMIC DNA]</scope>
    <source>
        <strain evidence="2 3">B11899</strain>
    </source>
</reference>
<dbReference type="EMBL" id="PKFO01000010">
    <property type="protein sequence ID" value="PVH22960.1"/>
    <property type="molecule type" value="Genomic_DNA"/>
</dbReference>
<feature type="compositionally biased region" description="Polar residues" evidence="1">
    <location>
        <begin position="314"/>
        <end position="323"/>
    </location>
</feature>
<feature type="region of interest" description="Disordered" evidence="1">
    <location>
        <begin position="153"/>
        <end position="186"/>
    </location>
</feature>
<proteinExistence type="predicted"/>
<sequence length="350" mass="39400">MDHPVKLETPPSRPLSITQKSVTRSSSVRSKGINFNTVSPTPGASRSRNQDHSRSLPRDHTATTPRLSFRDTGSPRPDPATLIDRPLPSHQELRTLNIDDQLRLLASKEMAVVAINDSINTLKSKLDTTQKDLQQLRNVIQKSLYKEVHLQKHAPNRQQGSSGSSKNLQRQSVPPPEAGDHNSTIWSNLSKPINFLQQLDTMIQSEMEKSLGGPTEPQREHKRRLPQEPHKPSNLSKPSNDTHEKLPVNLDKYFPTQDPKYRDTDDMFQAVSSSLWSFVSEVKTNMMSTLSDNQESPQNSVDKGGTDEDEESIMNLTEVTEPSFSKEGSDDEQDALDLSMYSSMRQSRKH</sequence>
<feature type="region of interest" description="Disordered" evidence="1">
    <location>
        <begin position="208"/>
        <end position="258"/>
    </location>
</feature>
<evidence type="ECO:0000256" key="1">
    <source>
        <dbReference type="SAM" id="MobiDB-lite"/>
    </source>
</evidence>
<accession>A0A2V1AXX2</accession>
<feature type="compositionally biased region" description="Polar residues" evidence="1">
    <location>
        <begin position="156"/>
        <end position="172"/>
    </location>
</feature>
<feature type="region of interest" description="Disordered" evidence="1">
    <location>
        <begin position="1"/>
        <end position="88"/>
    </location>
</feature>
<feature type="compositionally biased region" description="Polar residues" evidence="1">
    <location>
        <begin position="33"/>
        <end position="47"/>
    </location>
</feature>
<feature type="compositionally biased region" description="Low complexity" evidence="1">
    <location>
        <begin position="18"/>
        <end position="31"/>
    </location>
</feature>
<dbReference type="GeneID" id="37008016"/>
<dbReference type="OrthoDB" id="4036304at2759"/>
<name>A0A2V1AXX2_9ASCO</name>
<organism evidence="2 3">
    <name type="scientific">Candidozyma haemuli</name>
    <dbReference type="NCBI Taxonomy" id="45357"/>
    <lineage>
        <taxon>Eukaryota</taxon>
        <taxon>Fungi</taxon>
        <taxon>Dikarya</taxon>
        <taxon>Ascomycota</taxon>
        <taxon>Saccharomycotina</taxon>
        <taxon>Pichiomycetes</taxon>
        <taxon>Metschnikowiaceae</taxon>
        <taxon>Candidozyma</taxon>
    </lineage>
</organism>
<feature type="compositionally biased region" description="Basic and acidic residues" evidence="1">
    <location>
        <begin position="48"/>
        <end position="61"/>
    </location>
</feature>
<gene>
    <name evidence="2" type="ORF">CXQ85_002685</name>
</gene>